<organism evidence="1 2">
    <name type="scientific">Arachidicoccus soli</name>
    <dbReference type="NCBI Taxonomy" id="2341117"/>
    <lineage>
        <taxon>Bacteria</taxon>
        <taxon>Pseudomonadati</taxon>
        <taxon>Bacteroidota</taxon>
        <taxon>Chitinophagia</taxon>
        <taxon>Chitinophagales</taxon>
        <taxon>Chitinophagaceae</taxon>
        <taxon>Arachidicoccus</taxon>
    </lineage>
</organism>
<evidence type="ECO:0008006" key="3">
    <source>
        <dbReference type="Google" id="ProtNLM"/>
    </source>
</evidence>
<dbReference type="EMBL" id="CP032489">
    <property type="protein sequence ID" value="AYD46665.1"/>
    <property type="molecule type" value="Genomic_DNA"/>
</dbReference>
<dbReference type="OrthoDB" id="943850at2"/>
<dbReference type="Proteomes" id="UP000266118">
    <property type="component" value="Chromosome"/>
</dbReference>
<name>A0A386HLK6_9BACT</name>
<reference evidence="1 2" key="1">
    <citation type="submission" date="2018-09" db="EMBL/GenBank/DDBJ databases">
        <title>Arachidicoccus sp. nov., a bacterium isolated from soil.</title>
        <authorList>
            <person name="Weon H.-Y."/>
            <person name="Kwon S.-W."/>
            <person name="Lee S.A."/>
        </authorList>
    </citation>
    <scope>NUCLEOTIDE SEQUENCE [LARGE SCALE GENOMIC DNA]</scope>
    <source>
        <strain evidence="1 2">KIS59-12</strain>
    </source>
</reference>
<evidence type="ECO:0000313" key="2">
    <source>
        <dbReference type="Proteomes" id="UP000266118"/>
    </source>
</evidence>
<proteinExistence type="predicted"/>
<sequence>MGQEVVFSKASEFISLFNQVEVTPKQIDRVCNFYGGQLHKLELQNNGPPIKKQKAKGKNKVLSLASIPTAFEHLKSLTRPGKDISQDNMYAMVDGSFLQCRANDDTHKDVWKEIKVGRIFLSSHQVEEVSKKRNIIRYSDYVVSLGNVKPFLSKMENRLDDYTGTLIFINDGAPWIWNWIEGAYPKAVQILDYFHAMEYLTGFADTYFKDQDQKKAWIESMENLLNDDKVGDVIKQLNIIAAPDHFKTAECKDKLKSLLSYYNSHQKRMLYGTYKRKGYLVGSGPVESAHRNVIQKRLKLSGQRWTEQGAQNIACLRACSKSMRNTIIQDLIRVA</sequence>
<keyword evidence="2" id="KW-1185">Reference proteome</keyword>
<protein>
    <recommendedName>
        <fullName evidence="3">ISKra4 family transposase</fullName>
    </recommendedName>
</protein>
<dbReference type="AlphaFoldDB" id="A0A386HLK6"/>
<gene>
    <name evidence="1" type="ORF">D6B99_02955</name>
</gene>
<dbReference type="KEGG" id="ark:D6B99_02955"/>
<dbReference type="RefSeq" id="WP_119984924.1">
    <property type="nucleotide sequence ID" value="NZ_CP032489.1"/>
</dbReference>
<accession>A0A386HLK6</accession>
<evidence type="ECO:0000313" key="1">
    <source>
        <dbReference type="EMBL" id="AYD46665.1"/>
    </source>
</evidence>